<dbReference type="Proteomes" id="UP000693672">
    <property type="component" value="Unassembled WGS sequence"/>
</dbReference>
<keyword evidence="2" id="KW-1185">Reference proteome</keyword>
<sequence>MEERNESELSAYALMELHAEAMFTHDADMRLRMMNEPWPGEAAAPRFFLGRTTEGRSVWRFRYDVPSEIVQRLESLCTDEPAVSDFETKPKHAEAYMELLQGERFTMGPCFHIPVETASKMPVVQLTSENIASHRLDGFEWLAAEIGYVQPCMAVVRQSHVASVCRSVRISPLAHEAGLETLEPYRGNGYAAAVVAEWAKGVRARGCVPLYSTSGDNASSQRVAQKLNLSFYGVNFTIY</sequence>
<organism evidence="1 2">
    <name type="scientific">Paenibacillus solanacearum</name>
    <dbReference type="NCBI Taxonomy" id="2048548"/>
    <lineage>
        <taxon>Bacteria</taxon>
        <taxon>Bacillati</taxon>
        <taxon>Bacillota</taxon>
        <taxon>Bacilli</taxon>
        <taxon>Bacillales</taxon>
        <taxon>Paenibacillaceae</taxon>
        <taxon>Paenibacillus</taxon>
    </lineage>
</organism>
<name>A0A916JUI9_9BACL</name>
<comment type="caution">
    <text evidence="1">The sequence shown here is derived from an EMBL/GenBank/DDBJ whole genome shotgun (WGS) entry which is preliminary data.</text>
</comment>
<dbReference type="AlphaFoldDB" id="A0A916JUI9"/>
<evidence type="ECO:0000313" key="1">
    <source>
        <dbReference type="EMBL" id="CAG7599997.1"/>
    </source>
</evidence>
<dbReference type="EMBL" id="CAJVAS010000001">
    <property type="protein sequence ID" value="CAG7599997.1"/>
    <property type="molecule type" value="Genomic_DNA"/>
</dbReference>
<reference evidence="1" key="1">
    <citation type="submission" date="2021-06" db="EMBL/GenBank/DDBJ databases">
        <authorList>
            <person name="Criscuolo A."/>
        </authorList>
    </citation>
    <scope>NUCLEOTIDE SEQUENCE</scope>
    <source>
        <strain evidence="1">CIP111600</strain>
    </source>
</reference>
<dbReference type="RefSeq" id="WP_218090171.1">
    <property type="nucleotide sequence ID" value="NZ_CAJVAS010000001.1"/>
</dbReference>
<dbReference type="InterPro" id="IPR027365">
    <property type="entry name" value="GNAT_acetyltra_YdfB-like"/>
</dbReference>
<gene>
    <name evidence="1" type="ORF">PAESOLCIP111_00358</name>
</gene>
<proteinExistence type="predicted"/>
<accession>A0A916JUI9</accession>
<dbReference type="Pfam" id="PF12746">
    <property type="entry name" value="GNAT_acetyltran"/>
    <property type="match status" value="1"/>
</dbReference>
<protein>
    <submittedName>
        <fullName evidence="1">Uncharacterized protein</fullName>
    </submittedName>
</protein>
<evidence type="ECO:0000313" key="2">
    <source>
        <dbReference type="Proteomes" id="UP000693672"/>
    </source>
</evidence>